<protein>
    <submittedName>
        <fullName evidence="3">Head GIN domain-containing protein</fullName>
    </submittedName>
</protein>
<dbReference type="EMBL" id="JBHTLI010000001">
    <property type="protein sequence ID" value="MFD1094522.1"/>
    <property type="molecule type" value="Genomic_DNA"/>
</dbReference>
<feature type="chain" id="PRO_5046990788" evidence="1">
    <location>
        <begin position="18"/>
        <end position="224"/>
    </location>
</feature>
<name>A0ABW3NMY9_9FLAO</name>
<feature type="signal peptide" evidence="1">
    <location>
        <begin position="1"/>
        <end position="17"/>
    </location>
</feature>
<feature type="domain" description="Putative auto-transporter adhesin head GIN" evidence="2">
    <location>
        <begin position="27"/>
        <end position="207"/>
    </location>
</feature>
<dbReference type="InterPro" id="IPR021255">
    <property type="entry name" value="DUF2807"/>
</dbReference>
<accession>A0ABW3NMY9</accession>
<reference evidence="4" key="1">
    <citation type="journal article" date="2019" name="Int. J. Syst. Evol. Microbiol.">
        <title>The Global Catalogue of Microorganisms (GCM) 10K type strain sequencing project: providing services to taxonomists for standard genome sequencing and annotation.</title>
        <authorList>
            <consortium name="The Broad Institute Genomics Platform"/>
            <consortium name="The Broad Institute Genome Sequencing Center for Infectious Disease"/>
            <person name="Wu L."/>
            <person name="Ma J."/>
        </authorList>
    </citation>
    <scope>NUCLEOTIDE SEQUENCE [LARGE SCALE GENOMIC DNA]</scope>
    <source>
        <strain evidence="4">CCUG 64793</strain>
    </source>
</reference>
<evidence type="ECO:0000313" key="3">
    <source>
        <dbReference type="EMBL" id="MFD1094522.1"/>
    </source>
</evidence>
<proteinExistence type="predicted"/>
<keyword evidence="4" id="KW-1185">Reference proteome</keyword>
<sequence length="224" mass="24477">MKYLAVMLIGLFSVQMAGQKITHDLGNFTGIKVYDGVEVTLIKGDQNRAVITGSNRDEVEFKLDDGTLKIKMSIDNIWDDDDNTVVNLYYKKVDRIEAIQGTSVKVKDKMKQDRLHLETQEGADIFAEINVETLTSKCLTGGEIEVSGKADLQEVTIRAGGKYYAKNLNSNQVDISISAGGVADITAKKAVNAKVRAGGTVNVYGNPEVIDKNTLFGGNINRKN</sequence>
<comment type="caution">
    <text evidence="3">The sequence shown here is derived from an EMBL/GenBank/DDBJ whole genome shotgun (WGS) entry which is preliminary data.</text>
</comment>
<dbReference type="Proteomes" id="UP001597131">
    <property type="component" value="Unassembled WGS sequence"/>
</dbReference>
<dbReference type="RefSeq" id="WP_380742427.1">
    <property type="nucleotide sequence ID" value="NZ_JBHTLI010000001.1"/>
</dbReference>
<gene>
    <name evidence="3" type="ORF">ACFQ3Q_02065</name>
</gene>
<keyword evidence="1" id="KW-0732">Signal</keyword>
<organism evidence="3 4">
    <name type="scientific">Salegentibacter chungangensis</name>
    <dbReference type="NCBI Taxonomy" id="1335724"/>
    <lineage>
        <taxon>Bacteria</taxon>
        <taxon>Pseudomonadati</taxon>
        <taxon>Bacteroidota</taxon>
        <taxon>Flavobacteriia</taxon>
        <taxon>Flavobacteriales</taxon>
        <taxon>Flavobacteriaceae</taxon>
        <taxon>Salegentibacter</taxon>
    </lineage>
</organism>
<evidence type="ECO:0000256" key="1">
    <source>
        <dbReference type="SAM" id="SignalP"/>
    </source>
</evidence>
<dbReference type="Pfam" id="PF10988">
    <property type="entry name" value="DUF2807"/>
    <property type="match status" value="1"/>
</dbReference>
<evidence type="ECO:0000313" key="4">
    <source>
        <dbReference type="Proteomes" id="UP001597131"/>
    </source>
</evidence>
<dbReference type="Gene3D" id="2.160.20.120">
    <property type="match status" value="1"/>
</dbReference>
<evidence type="ECO:0000259" key="2">
    <source>
        <dbReference type="Pfam" id="PF10988"/>
    </source>
</evidence>